<dbReference type="OrthoDB" id="9911026at2"/>
<protein>
    <recommendedName>
        <fullName evidence="4">TonB C-terminal domain-containing protein</fullName>
    </recommendedName>
</protein>
<evidence type="ECO:0000313" key="3">
    <source>
        <dbReference type="Proteomes" id="UP000317369"/>
    </source>
</evidence>
<keyword evidence="3" id="KW-1185">Reference proteome</keyword>
<dbReference type="RefSeq" id="WP_145078812.1">
    <property type="nucleotide sequence ID" value="NZ_CP036425.1"/>
</dbReference>
<feature type="compositionally biased region" description="Polar residues" evidence="1">
    <location>
        <begin position="179"/>
        <end position="201"/>
    </location>
</feature>
<evidence type="ECO:0008006" key="4">
    <source>
        <dbReference type="Google" id="ProtNLM"/>
    </source>
</evidence>
<dbReference type="EMBL" id="CP036425">
    <property type="protein sequence ID" value="QDU34654.1"/>
    <property type="molecule type" value="Genomic_DNA"/>
</dbReference>
<name>A0A517YWP7_9BACT</name>
<reference evidence="2 3" key="1">
    <citation type="submission" date="2019-02" db="EMBL/GenBank/DDBJ databases">
        <title>Deep-cultivation of Planctomycetes and their phenomic and genomic characterization uncovers novel biology.</title>
        <authorList>
            <person name="Wiegand S."/>
            <person name="Jogler M."/>
            <person name="Boedeker C."/>
            <person name="Pinto D."/>
            <person name="Vollmers J."/>
            <person name="Rivas-Marin E."/>
            <person name="Kohn T."/>
            <person name="Peeters S.H."/>
            <person name="Heuer A."/>
            <person name="Rast P."/>
            <person name="Oberbeckmann S."/>
            <person name="Bunk B."/>
            <person name="Jeske O."/>
            <person name="Meyerdierks A."/>
            <person name="Storesund J.E."/>
            <person name="Kallscheuer N."/>
            <person name="Luecker S."/>
            <person name="Lage O.M."/>
            <person name="Pohl T."/>
            <person name="Merkel B.J."/>
            <person name="Hornburger P."/>
            <person name="Mueller R.-W."/>
            <person name="Bruemmer F."/>
            <person name="Labrenz M."/>
            <person name="Spormann A.M."/>
            <person name="Op den Camp H."/>
            <person name="Overmann J."/>
            <person name="Amann R."/>
            <person name="Jetten M.S.M."/>
            <person name="Mascher T."/>
            <person name="Medema M.H."/>
            <person name="Devos D.P."/>
            <person name="Kaster A.-K."/>
            <person name="Ovreas L."/>
            <person name="Rohde M."/>
            <person name="Galperin M.Y."/>
            <person name="Jogler C."/>
        </authorList>
    </citation>
    <scope>NUCLEOTIDE SEQUENCE [LARGE SCALE GENOMIC DNA]</scope>
    <source>
        <strain evidence="2 3">KS4</strain>
    </source>
</reference>
<evidence type="ECO:0000256" key="1">
    <source>
        <dbReference type="SAM" id="MobiDB-lite"/>
    </source>
</evidence>
<gene>
    <name evidence="2" type="ORF">KS4_27250</name>
</gene>
<dbReference type="KEGG" id="pcor:KS4_27250"/>
<sequence>MQERDPNFPLALGLIWALLIHALLWPVIIQGLRAASLKPLDELAEVVPLEDQEKEKPDNEVYVGEEGLDITSVAWIPYEDFKELIAPKTITEQPAVQTKVTPVPGAPMIIDATEPAPNSQSETIQPIEMVEQDQQDQEEATAAKQPYNIPISDTPEVQIAMVTPSDQAAEGDAEKDSPDTTNAVQTQVGAPNSKARPTSSPKGEMESPPTALVARNLRIQPGAVFAYGDVKVITKLPRFSVAAILTTLRSARNPVAIIEFNPKGEVVRVKVTSKAGFANVDGPVLSSLYSWKASGPGLKKYNTVVMEVTILLRG</sequence>
<dbReference type="AlphaFoldDB" id="A0A517YWP7"/>
<organism evidence="2 3">
    <name type="scientific">Poriferisphaera corsica</name>
    <dbReference type="NCBI Taxonomy" id="2528020"/>
    <lineage>
        <taxon>Bacteria</taxon>
        <taxon>Pseudomonadati</taxon>
        <taxon>Planctomycetota</taxon>
        <taxon>Phycisphaerae</taxon>
        <taxon>Phycisphaerales</taxon>
        <taxon>Phycisphaeraceae</taxon>
        <taxon>Poriferisphaera</taxon>
    </lineage>
</organism>
<dbReference type="Proteomes" id="UP000317369">
    <property type="component" value="Chromosome"/>
</dbReference>
<proteinExistence type="predicted"/>
<feature type="region of interest" description="Disordered" evidence="1">
    <location>
        <begin position="132"/>
        <end position="151"/>
    </location>
</feature>
<evidence type="ECO:0000313" key="2">
    <source>
        <dbReference type="EMBL" id="QDU34654.1"/>
    </source>
</evidence>
<accession>A0A517YWP7</accession>
<feature type="region of interest" description="Disordered" evidence="1">
    <location>
        <begin position="166"/>
        <end position="208"/>
    </location>
</feature>